<protein>
    <submittedName>
        <fullName evidence="1">Uncharacterized protein</fullName>
    </submittedName>
</protein>
<gene>
    <name evidence="1" type="ORF">MRB53_030977</name>
</gene>
<evidence type="ECO:0000313" key="2">
    <source>
        <dbReference type="Proteomes" id="UP001234297"/>
    </source>
</evidence>
<dbReference type="EMBL" id="CM056818">
    <property type="protein sequence ID" value="KAJ8622448.1"/>
    <property type="molecule type" value="Genomic_DNA"/>
</dbReference>
<organism evidence="1 2">
    <name type="scientific">Persea americana</name>
    <name type="common">Avocado</name>
    <dbReference type="NCBI Taxonomy" id="3435"/>
    <lineage>
        <taxon>Eukaryota</taxon>
        <taxon>Viridiplantae</taxon>
        <taxon>Streptophyta</taxon>
        <taxon>Embryophyta</taxon>
        <taxon>Tracheophyta</taxon>
        <taxon>Spermatophyta</taxon>
        <taxon>Magnoliopsida</taxon>
        <taxon>Magnoliidae</taxon>
        <taxon>Laurales</taxon>
        <taxon>Lauraceae</taxon>
        <taxon>Persea</taxon>
    </lineage>
</organism>
<comment type="caution">
    <text evidence="1">The sequence shown here is derived from an EMBL/GenBank/DDBJ whole genome shotgun (WGS) entry which is preliminary data.</text>
</comment>
<reference evidence="1 2" key="1">
    <citation type="journal article" date="2022" name="Hortic Res">
        <title>A haplotype resolved chromosomal level avocado genome allows analysis of novel avocado genes.</title>
        <authorList>
            <person name="Nath O."/>
            <person name="Fletcher S.J."/>
            <person name="Hayward A."/>
            <person name="Shaw L.M."/>
            <person name="Masouleh A.K."/>
            <person name="Furtado A."/>
            <person name="Henry R.J."/>
            <person name="Mitter N."/>
        </authorList>
    </citation>
    <scope>NUCLEOTIDE SEQUENCE [LARGE SCALE GENOMIC DNA]</scope>
    <source>
        <strain evidence="2">cv. Hass</strain>
    </source>
</reference>
<proteinExistence type="predicted"/>
<sequence>MPVKQWTDLPFELLELIVNQLLLVEFLAFRSVCKAWRLAASSCYTTMAQTLEQKPWILFYRDSDDPDTSPLCGLYNESSKKTYIVKILELEGASCIASKEGWLLAHHYGHFVEKGQNHFIKLIAQRGLDLRSWLSKSNEKDRSKSNEKKKQSISFTICGTSTRDDDYHLVIPCEQECWKLEKDTSMEKIHVKAVWVKLCFAQLSLESDYRWTT</sequence>
<keyword evidence="2" id="KW-1185">Reference proteome</keyword>
<name>A0ACC2KMT3_PERAE</name>
<dbReference type="Proteomes" id="UP001234297">
    <property type="component" value="Chromosome 10"/>
</dbReference>
<evidence type="ECO:0000313" key="1">
    <source>
        <dbReference type="EMBL" id="KAJ8622448.1"/>
    </source>
</evidence>
<accession>A0ACC2KMT3</accession>